<feature type="region of interest" description="Disordered" evidence="1">
    <location>
        <begin position="1"/>
        <end position="106"/>
    </location>
</feature>
<comment type="caution">
    <text evidence="4">The sequence shown here is derived from an EMBL/GenBank/DDBJ whole genome shotgun (WGS) entry which is preliminary data.</text>
</comment>
<accession>A0AAV9WY82</accession>
<dbReference type="PANTHER" id="PTHR33119">
    <property type="entry name" value="IFI3P"/>
    <property type="match status" value="1"/>
</dbReference>
<sequence length="685" mass="78928">MADQNPNPTSATHKDAAGEQASINLQTSNPNAAGVSLDDMQVENPGEDVFGDDDDDDNDDDDDEEGSVEYETDSGDSDGGSEESTDTYGRGRPRKVRESSRPAGYYPHPLDGENVWGRVLPYREQYHRLFSAAIRNKPGWTEKITNRELFAKWLREAQKQSMIVQRDEKVLTWNPDDIGYAYAELTECYKPYVEKLRKEGFSVEPDIDGVWRSDQLIDEELKKQLIEAVATLENVPESEKDWHPGSKRQVLDLVHPSLWPIVYDRSVSITNGEPIQKPKEMKRDKEGFSQKFCWLPSEFEISSDGKETKISSYINNLASPQQKELFYPILEKIFTKFVPLFNHVLGDLRTEKHDLKRVYASAGNRYWYDDVASLEVSEHEKMWNQLLDQYVKDEPLDVNFYERLDRMLEIKGDDRTDVYERRKPYQYDSDSNFYQLRSDMGILSGSRWAPPEITDEVNLNGKTVKVITKLANIELTPDSPKYNGGSWHVEAMLNERIISTGIYYYAQENITDSELAFRRTVSDVPHVMDLEQYSNWPYVFNMASWDASTVQTIGSIQTKENRAIAFPNIFQHQVQPFKLIDKTKPGYRKILVFFLCDPSPDLDLPTTKTVAPQQPEFREEAEQALRSGNLGKMPEEVFNMILEKLPEAITKLEALEYREQLMKERSVYNKSTTMVQGVSYSLCEH</sequence>
<feature type="compositionally biased region" description="Polar residues" evidence="1">
    <location>
        <begin position="21"/>
        <end position="31"/>
    </location>
</feature>
<name>A0AAV9WY82_9PEZI</name>
<dbReference type="Pfam" id="PF21666">
    <property type="entry name" value="DUF4246_N"/>
    <property type="match status" value="1"/>
</dbReference>
<gene>
    <name evidence="4" type="ORF">TWF694_003429</name>
</gene>
<dbReference type="InterPro" id="IPR049192">
    <property type="entry name" value="DUF4246_C"/>
</dbReference>
<proteinExistence type="predicted"/>
<dbReference type="PANTHER" id="PTHR33119:SF1">
    <property type="entry name" value="FE2OG DIOXYGENASE DOMAIN-CONTAINING PROTEIN"/>
    <property type="match status" value="1"/>
</dbReference>
<protein>
    <submittedName>
        <fullName evidence="4">Uncharacterized protein</fullName>
    </submittedName>
</protein>
<keyword evidence="5" id="KW-1185">Reference proteome</keyword>
<feature type="compositionally biased region" description="Acidic residues" evidence="1">
    <location>
        <begin position="45"/>
        <end position="85"/>
    </location>
</feature>
<dbReference type="Pfam" id="PF14033">
    <property type="entry name" value="DUF4246"/>
    <property type="match status" value="1"/>
</dbReference>
<reference evidence="4 5" key="1">
    <citation type="submission" date="2019-10" db="EMBL/GenBank/DDBJ databases">
        <authorList>
            <person name="Palmer J.M."/>
        </authorList>
    </citation>
    <scope>NUCLEOTIDE SEQUENCE [LARGE SCALE GENOMIC DNA]</scope>
    <source>
        <strain evidence="4 5">TWF694</strain>
    </source>
</reference>
<evidence type="ECO:0000256" key="1">
    <source>
        <dbReference type="SAM" id="MobiDB-lite"/>
    </source>
</evidence>
<dbReference type="EMBL" id="JAVHJO010000013">
    <property type="protein sequence ID" value="KAK6530055.1"/>
    <property type="molecule type" value="Genomic_DNA"/>
</dbReference>
<dbReference type="InterPro" id="IPR025340">
    <property type="entry name" value="DUF4246"/>
</dbReference>
<dbReference type="InterPro" id="IPR049207">
    <property type="entry name" value="DUF4246_N"/>
</dbReference>
<feature type="domain" description="DUF4246" evidence="2">
    <location>
        <begin position="180"/>
        <end position="620"/>
    </location>
</feature>
<organism evidence="4 5">
    <name type="scientific">Orbilia ellipsospora</name>
    <dbReference type="NCBI Taxonomy" id="2528407"/>
    <lineage>
        <taxon>Eukaryota</taxon>
        <taxon>Fungi</taxon>
        <taxon>Dikarya</taxon>
        <taxon>Ascomycota</taxon>
        <taxon>Pezizomycotina</taxon>
        <taxon>Orbiliomycetes</taxon>
        <taxon>Orbiliales</taxon>
        <taxon>Orbiliaceae</taxon>
        <taxon>Orbilia</taxon>
    </lineage>
</organism>
<evidence type="ECO:0000313" key="5">
    <source>
        <dbReference type="Proteomes" id="UP001365542"/>
    </source>
</evidence>
<evidence type="ECO:0000259" key="2">
    <source>
        <dbReference type="Pfam" id="PF14033"/>
    </source>
</evidence>
<evidence type="ECO:0000313" key="4">
    <source>
        <dbReference type="EMBL" id="KAK6530055.1"/>
    </source>
</evidence>
<evidence type="ECO:0000259" key="3">
    <source>
        <dbReference type="Pfam" id="PF21666"/>
    </source>
</evidence>
<feature type="compositionally biased region" description="Polar residues" evidence="1">
    <location>
        <begin position="1"/>
        <end position="11"/>
    </location>
</feature>
<dbReference type="AlphaFoldDB" id="A0AAV9WY82"/>
<feature type="domain" description="DUF4246" evidence="3">
    <location>
        <begin position="98"/>
        <end position="156"/>
    </location>
</feature>
<dbReference type="Proteomes" id="UP001365542">
    <property type="component" value="Unassembled WGS sequence"/>
</dbReference>